<keyword evidence="2" id="KW-0269">Exonuclease</keyword>
<dbReference type="GO" id="GO:0004527">
    <property type="term" value="F:exonuclease activity"/>
    <property type="evidence" value="ECO:0007669"/>
    <property type="project" value="UniProtKB-KW"/>
</dbReference>
<feature type="compositionally biased region" description="Basic residues" evidence="1">
    <location>
        <begin position="1"/>
        <end position="10"/>
    </location>
</feature>
<evidence type="ECO:0000256" key="1">
    <source>
        <dbReference type="SAM" id="MobiDB-lite"/>
    </source>
</evidence>
<organism evidence="2 3">
    <name type="scientific">Escherichia coli</name>
    <dbReference type="NCBI Taxonomy" id="562"/>
    <lineage>
        <taxon>Bacteria</taxon>
        <taxon>Pseudomonadati</taxon>
        <taxon>Pseudomonadota</taxon>
        <taxon>Gammaproteobacteria</taxon>
        <taxon>Enterobacterales</taxon>
        <taxon>Enterobacteriaceae</taxon>
        <taxon>Escherichia</taxon>
    </lineage>
</organism>
<evidence type="ECO:0000313" key="2">
    <source>
        <dbReference type="EMBL" id="SQD05047.1"/>
    </source>
</evidence>
<proteinExistence type="predicted"/>
<keyword evidence="2" id="KW-0378">Hydrolase</keyword>
<dbReference type="EMBL" id="UARW01000010">
    <property type="protein sequence ID" value="SQD05047.1"/>
    <property type="molecule type" value="Genomic_DNA"/>
</dbReference>
<feature type="region of interest" description="Disordered" evidence="1">
    <location>
        <begin position="1"/>
        <end position="55"/>
    </location>
</feature>
<keyword evidence="2" id="KW-0540">Nuclease</keyword>
<accession>A0A2X3K0V0</accession>
<dbReference type="AlphaFoldDB" id="A0A2X3K0V0"/>
<evidence type="ECO:0000313" key="3">
    <source>
        <dbReference type="Proteomes" id="UP000250991"/>
    </source>
</evidence>
<name>A0A2X3K0V0_ECOLX</name>
<reference evidence="2 3" key="1">
    <citation type="submission" date="2018-06" db="EMBL/GenBank/DDBJ databases">
        <authorList>
            <consortium name="Pathogen Informatics"/>
            <person name="Doyle S."/>
        </authorList>
    </citation>
    <scope>NUCLEOTIDE SEQUENCE [LARGE SCALE GENOMIC DNA]</scope>
    <source>
        <strain evidence="2 3">NCTC8009</strain>
    </source>
</reference>
<protein>
    <submittedName>
        <fullName evidence="2">Exonuclease family protein</fullName>
        <ecNumber evidence="2">3.1.11.-</ecNumber>
    </submittedName>
</protein>
<dbReference type="EC" id="3.1.11.-" evidence="2"/>
<sequence>MERISLKFRKMNPEEMEGTAHQHKENTGGNQHHASDSETGEASDPLIKANGHHNLTSTSRAGIHLMIDLETMGKIRCPDYLNRCNIFRSANRRYGTGI</sequence>
<dbReference type="Proteomes" id="UP000250991">
    <property type="component" value="Unassembled WGS sequence"/>
</dbReference>
<gene>
    <name evidence="2" type="primary">recE_5</name>
    <name evidence="2" type="ORF">NCTC8009_05598</name>
</gene>